<dbReference type="SUPFAM" id="SSF54106">
    <property type="entry name" value="LysM domain"/>
    <property type="match status" value="1"/>
</dbReference>
<dbReference type="SMART" id="SM00257">
    <property type="entry name" value="LysM"/>
    <property type="match status" value="1"/>
</dbReference>
<keyword evidence="4" id="KW-1185">Reference proteome</keyword>
<comment type="caution">
    <text evidence="3">The sequence shown here is derived from an EMBL/GenBank/DDBJ whole genome shotgun (WGS) entry which is preliminary data.</text>
</comment>
<name>A0A5R9ABX1_9MICC</name>
<dbReference type="AlphaFoldDB" id="A0A5R9ABX1"/>
<dbReference type="OrthoDB" id="5084290at2"/>
<dbReference type="InterPro" id="IPR036779">
    <property type="entry name" value="LysM_dom_sf"/>
</dbReference>
<proteinExistence type="predicted"/>
<organism evidence="3 4">
    <name type="scientific">Nesterenkonia sphaerica</name>
    <dbReference type="NCBI Taxonomy" id="1804988"/>
    <lineage>
        <taxon>Bacteria</taxon>
        <taxon>Bacillati</taxon>
        <taxon>Actinomycetota</taxon>
        <taxon>Actinomycetes</taxon>
        <taxon>Micrococcales</taxon>
        <taxon>Micrococcaceae</taxon>
        <taxon>Nesterenkonia</taxon>
    </lineage>
</organism>
<dbReference type="Pfam" id="PF01476">
    <property type="entry name" value="LysM"/>
    <property type="match status" value="1"/>
</dbReference>
<gene>
    <name evidence="3" type="ORF">FEF27_07550</name>
</gene>
<feature type="domain" description="LysM" evidence="2">
    <location>
        <begin position="70"/>
        <end position="119"/>
    </location>
</feature>
<keyword evidence="1" id="KW-0472">Membrane</keyword>
<dbReference type="Gene3D" id="3.10.350.10">
    <property type="entry name" value="LysM domain"/>
    <property type="match status" value="1"/>
</dbReference>
<sequence>MTATANSAALHSAALRAPFPTLTRRGRVLLLGVPALLLTLAMLIAAVFAGAALMNQVQASTTSSAGVEAEIVTVSAGDTLWSLASAADTGTEVQVLITQIAELNDLDSSQLTPGQELYIPVD</sequence>
<evidence type="ECO:0000259" key="2">
    <source>
        <dbReference type="PROSITE" id="PS51782"/>
    </source>
</evidence>
<feature type="transmembrane region" description="Helical" evidence="1">
    <location>
        <begin position="28"/>
        <end position="54"/>
    </location>
</feature>
<protein>
    <submittedName>
        <fullName evidence="3">LysM peptidoglycan-binding domain-containing protein</fullName>
    </submittedName>
</protein>
<keyword evidence="1" id="KW-0812">Transmembrane</keyword>
<dbReference type="Proteomes" id="UP000306544">
    <property type="component" value="Unassembled WGS sequence"/>
</dbReference>
<dbReference type="InterPro" id="IPR018392">
    <property type="entry name" value="LysM"/>
</dbReference>
<dbReference type="PROSITE" id="PS51782">
    <property type="entry name" value="LYSM"/>
    <property type="match status" value="1"/>
</dbReference>
<evidence type="ECO:0000313" key="4">
    <source>
        <dbReference type="Proteomes" id="UP000306544"/>
    </source>
</evidence>
<accession>A0A5R9ABX1</accession>
<dbReference type="CDD" id="cd00118">
    <property type="entry name" value="LysM"/>
    <property type="match status" value="1"/>
</dbReference>
<dbReference type="EMBL" id="VAWA01000008">
    <property type="protein sequence ID" value="TLP75505.1"/>
    <property type="molecule type" value="Genomic_DNA"/>
</dbReference>
<reference evidence="3 4" key="1">
    <citation type="submission" date="2019-05" db="EMBL/GenBank/DDBJ databases">
        <title>Nesterenkonia sp. GY239, isolated from the Southern Atlantic Ocean.</title>
        <authorList>
            <person name="Zhang G."/>
        </authorList>
    </citation>
    <scope>NUCLEOTIDE SEQUENCE [LARGE SCALE GENOMIC DNA]</scope>
    <source>
        <strain evidence="3 4">GY239</strain>
    </source>
</reference>
<keyword evidence="1" id="KW-1133">Transmembrane helix</keyword>
<dbReference type="RefSeq" id="WP_138170247.1">
    <property type="nucleotide sequence ID" value="NZ_VAWA01000008.1"/>
</dbReference>
<evidence type="ECO:0000256" key="1">
    <source>
        <dbReference type="SAM" id="Phobius"/>
    </source>
</evidence>
<evidence type="ECO:0000313" key="3">
    <source>
        <dbReference type="EMBL" id="TLP75505.1"/>
    </source>
</evidence>